<sequence>DNLLDQLRQQLKQADAALQDALDEKLKTQDDHDKKIREQLQQHREQERQMEHLKTSVFLNFYQIFNF</sequence>
<feature type="coiled-coil region" evidence="1">
    <location>
        <begin position="4"/>
        <end position="56"/>
    </location>
</feature>
<reference evidence="2" key="4">
    <citation type="submission" date="2025-09" db="UniProtKB">
        <authorList>
            <consortium name="Ensembl"/>
        </authorList>
    </citation>
    <scope>IDENTIFICATION</scope>
</reference>
<protein>
    <submittedName>
        <fullName evidence="2">Uncharacterized protein</fullName>
    </submittedName>
</protein>
<keyword evidence="1" id="KW-0175">Coiled coil</keyword>
<dbReference type="HOGENOM" id="CLU_2819051_0_0_1"/>
<name>F6RX87_CIOIN</name>
<evidence type="ECO:0000313" key="2">
    <source>
        <dbReference type="Ensembl" id="ENSCINP00000022631.1"/>
    </source>
</evidence>
<reference evidence="3" key="1">
    <citation type="journal article" date="2002" name="Science">
        <title>The draft genome of Ciona intestinalis: insights into chordate and vertebrate origins.</title>
        <authorList>
            <person name="Dehal P."/>
            <person name="Satou Y."/>
            <person name="Campbell R.K."/>
            <person name="Chapman J."/>
            <person name="Degnan B."/>
            <person name="De Tomaso A."/>
            <person name="Davidson B."/>
            <person name="Di Gregorio A."/>
            <person name="Gelpke M."/>
            <person name="Goodstein D.M."/>
            <person name="Harafuji N."/>
            <person name="Hastings K.E."/>
            <person name="Ho I."/>
            <person name="Hotta K."/>
            <person name="Huang W."/>
            <person name="Kawashima T."/>
            <person name="Lemaire P."/>
            <person name="Martinez D."/>
            <person name="Meinertzhagen I.A."/>
            <person name="Necula S."/>
            <person name="Nonaka M."/>
            <person name="Putnam N."/>
            <person name="Rash S."/>
            <person name="Saiga H."/>
            <person name="Satake M."/>
            <person name="Terry A."/>
            <person name="Yamada L."/>
            <person name="Wang H.G."/>
            <person name="Awazu S."/>
            <person name="Azumi K."/>
            <person name="Boore J."/>
            <person name="Branno M."/>
            <person name="Chin-Bow S."/>
            <person name="DeSantis R."/>
            <person name="Doyle S."/>
            <person name="Francino P."/>
            <person name="Keys D.N."/>
            <person name="Haga S."/>
            <person name="Hayashi H."/>
            <person name="Hino K."/>
            <person name="Imai K.S."/>
            <person name="Inaba K."/>
            <person name="Kano S."/>
            <person name="Kobayashi K."/>
            <person name="Kobayashi M."/>
            <person name="Lee B.I."/>
            <person name="Makabe K.W."/>
            <person name="Manohar C."/>
            <person name="Matassi G."/>
            <person name="Medina M."/>
            <person name="Mochizuki Y."/>
            <person name="Mount S."/>
            <person name="Morishita T."/>
            <person name="Miura S."/>
            <person name="Nakayama A."/>
            <person name="Nishizaka S."/>
            <person name="Nomoto H."/>
            <person name="Ohta F."/>
            <person name="Oishi K."/>
            <person name="Rigoutsos I."/>
            <person name="Sano M."/>
            <person name="Sasaki A."/>
            <person name="Sasakura Y."/>
            <person name="Shoguchi E."/>
            <person name="Shin-i T."/>
            <person name="Spagnuolo A."/>
            <person name="Stainier D."/>
            <person name="Suzuki M.M."/>
            <person name="Tassy O."/>
            <person name="Takatori N."/>
            <person name="Tokuoka M."/>
            <person name="Yagi K."/>
            <person name="Yoshizaki F."/>
            <person name="Wada S."/>
            <person name="Zhang C."/>
            <person name="Hyatt P.D."/>
            <person name="Larimer F."/>
            <person name="Detter C."/>
            <person name="Doggett N."/>
            <person name="Glavina T."/>
            <person name="Hawkins T."/>
            <person name="Richardson P."/>
            <person name="Lucas S."/>
            <person name="Kohara Y."/>
            <person name="Levine M."/>
            <person name="Satoh N."/>
            <person name="Rokhsar D.S."/>
        </authorList>
    </citation>
    <scope>NUCLEOTIDE SEQUENCE [LARGE SCALE GENOMIC DNA]</scope>
</reference>
<proteinExistence type="predicted"/>
<reference evidence="2" key="2">
    <citation type="journal article" date="2008" name="Genome Biol.">
        <title>Improved genome assembly and evidence-based global gene model set for the chordate Ciona intestinalis: new insight into intron and operon populations.</title>
        <authorList>
            <person name="Satou Y."/>
            <person name="Mineta K."/>
            <person name="Ogasawara M."/>
            <person name="Sasakura Y."/>
            <person name="Shoguchi E."/>
            <person name="Ueno K."/>
            <person name="Yamada L."/>
            <person name="Matsumoto J."/>
            <person name="Wasserscheid J."/>
            <person name="Dewar K."/>
            <person name="Wiley G.B."/>
            <person name="Macmil S.L."/>
            <person name="Roe B.A."/>
            <person name="Zeller R.W."/>
            <person name="Hastings K.E."/>
            <person name="Lemaire P."/>
            <person name="Lindquist E."/>
            <person name="Endo T."/>
            <person name="Hotta K."/>
            <person name="Inaba K."/>
        </authorList>
    </citation>
    <scope>NUCLEOTIDE SEQUENCE [LARGE SCALE GENOMIC DNA]</scope>
    <source>
        <strain evidence="2">wild type</strain>
    </source>
</reference>
<dbReference type="Ensembl" id="ENSCINT00000022877.1">
    <property type="protein sequence ID" value="ENSCINP00000022631.1"/>
    <property type="gene ID" value="ENSCING00000011993.1"/>
</dbReference>
<dbReference type="InParanoid" id="F6RX87"/>
<dbReference type="EMBL" id="EAAA01002385">
    <property type="status" value="NOT_ANNOTATED_CDS"/>
    <property type="molecule type" value="Genomic_DNA"/>
</dbReference>
<accession>F6RX87</accession>
<keyword evidence="3" id="KW-1185">Reference proteome</keyword>
<evidence type="ECO:0000313" key="3">
    <source>
        <dbReference type="Proteomes" id="UP000008144"/>
    </source>
</evidence>
<dbReference type="Proteomes" id="UP000008144">
    <property type="component" value="Chromosome 7"/>
</dbReference>
<organism evidence="2 3">
    <name type="scientific">Ciona intestinalis</name>
    <name type="common">Transparent sea squirt</name>
    <name type="synonym">Ascidia intestinalis</name>
    <dbReference type="NCBI Taxonomy" id="7719"/>
    <lineage>
        <taxon>Eukaryota</taxon>
        <taxon>Metazoa</taxon>
        <taxon>Chordata</taxon>
        <taxon>Tunicata</taxon>
        <taxon>Ascidiacea</taxon>
        <taxon>Phlebobranchia</taxon>
        <taxon>Cionidae</taxon>
        <taxon>Ciona</taxon>
    </lineage>
</organism>
<reference evidence="2" key="3">
    <citation type="submission" date="2025-08" db="UniProtKB">
        <authorList>
            <consortium name="Ensembl"/>
        </authorList>
    </citation>
    <scope>IDENTIFICATION</scope>
</reference>
<dbReference type="AlphaFoldDB" id="F6RX87"/>
<evidence type="ECO:0000256" key="1">
    <source>
        <dbReference type="SAM" id="Coils"/>
    </source>
</evidence>